<gene>
    <name evidence="2" type="ORF">GLV81_06615</name>
</gene>
<dbReference type="PANTHER" id="PTHR43031">
    <property type="entry name" value="FAD-DEPENDENT OXIDOREDUCTASE"/>
    <property type="match status" value="1"/>
</dbReference>
<evidence type="ECO:0000313" key="2">
    <source>
        <dbReference type="EMBL" id="QGW27811.1"/>
    </source>
</evidence>
<dbReference type="SMART" id="SM00450">
    <property type="entry name" value="RHOD"/>
    <property type="match status" value="1"/>
</dbReference>
<feature type="domain" description="Rhodanese" evidence="1">
    <location>
        <begin position="15"/>
        <end position="101"/>
    </location>
</feature>
<dbReference type="InterPro" id="IPR036873">
    <property type="entry name" value="Rhodanese-like_dom_sf"/>
</dbReference>
<dbReference type="PANTHER" id="PTHR43031:SF17">
    <property type="entry name" value="SULFURTRANSFERASE YTWF-RELATED"/>
    <property type="match status" value="1"/>
</dbReference>
<dbReference type="Proteomes" id="UP000426027">
    <property type="component" value="Chromosome"/>
</dbReference>
<dbReference type="Gene3D" id="3.40.250.10">
    <property type="entry name" value="Rhodanese-like domain"/>
    <property type="match status" value="1"/>
</dbReference>
<organism evidence="2 3">
    <name type="scientific">Phnomibacter ginsenosidimutans</name>
    <dbReference type="NCBI Taxonomy" id="2676868"/>
    <lineage>
        <taxon>Bacteria</taxon>
        <taxon>Pseudomonadati</taxon>
        <taxon>Bacteroidota</taxon>
        <taxon>Chitinophagia</taxon>
        <taxon>Chitinophagales</taxon>
        <taxon>Chitinophagaceae</taxon>
        <taxon>Phnomibacter</taxon>
    </lineage>
</organism>
<evidence type="ECO:0000313" key="3">
    <source>
        <dbReference type="Proteomes" id="UP000426027"/>
    </source>
</evidence>
<dbReference type="CDD" id="cd00158">
    <property type="entry name" value="RHOD"/>
    <property type="match status" value="1"/>
</dbReference>
<sequence>MQQLSPTELWQWVQEQRPFTLLDVREEDERQLDHIGGEWIPMDEVLKRHTELPTDQPLVLYCRKGVRSAIVIQRLQEKYGMHNLYNLAGGITQIRQLGLPL</sequence>
<dbReference type="InterPro" id="IPR001763">
    <property type="entry name" value="Rhodanese-like_dom"/>
</dbReference>
<accession>A0A6I6GZ69</accession>
<dbReference type="InterPro" id="IPR050229">
    <property type="entry name" value="GlpE_sulfurtransferase"/>
</dbReference>
<name>A0A6I6GZ69_9BACT</name>
<dbReference type="PROSITE" id="PS50206">
    <property type="entry name" value="RHODANESE_3"/>
    <property type="match status" value="1"/>
</dbReference>
<dbReference type="SUPFAM" id="SSF52821">
    <property type="entry name" value="Rhodanese/Cell cycle control phosphatase"/>
    <property type="match status" value="1"/>
</dbReference>
<keyword evidence="3" id="KW-1185">Reference proteome</keyword>
<protein>
    <recommendedName>
        <fullName evidence="1">Rhodanese domain-containing protein</fullName>
    </recommendedName>
</protein>
<dbReference type="EMBL" id="CP046566">
    <property type="protein sequence ID" value="QGW27811.1"/>
    <property type="molecule type" value="Genomic_DNA"/>
</dbReference>
<dbReference type="AlphaFoldDB" id="A0A6I6GZ69"/>
<reference evidence="2 3" key="1">
    <citation type="submission" date="2019-11" db="EMBL/GenBank/DDBJ databases">
        <authorList>
            <person name="Im W.T."/>
        </authorList>
    </citation>
    <scope>NUCLEOTIDE SEQUENCE [LARGE SCALE GENOMIC DNA]</scope>
    <source>
        <strain evidence="2 3">SB-02</strain>
    </source>
</reference>
<dbReference type="Pfam" id="PF00581">
    <property type="entry name" value="Rhodanese"/>
    <property type="match status" value="1"/>
</dbReference>
<proteinExistence type="predicted"/>
<dbReference type="RefSeq" id="WP_157477927.1">
    <property type="nucleotide sequence ID" value="NZ_CP046566.1"/>
</dbReference>
<dbReference type="KEGG" id="fls:GLV81_06615"/>
<evidence type="ECO:0000259" key="1">
    <source>
        <dbReference type="PROSITE" id="PS50206"/>
    </source>
</evidence>